<comment type="similarity">
    <text evidence="1">Belongs to the peptidase U62 family.</text>
</comment>
<dbReference type="Gene3D" id="3.30.2290.10">
    <property type="entry name" value="PmbA/TldD superfamily"/>
    <property type="match status" value="1"/>
</dbReference>
<keyword evidence="3" id="KW-0378">Hydrolase</keyword>
<dbReference type="InterPro" id="IPR045569">
    <property type="entry name" value="Metalloprtase-TldD/E_C"/>
</dbReference>
<dbReference type="HOGENOM" id="CLU_026425_1_2_2"/>
<dbReference type="GeneID" id="5412113"/>
<dbReference type="Pfam" id="PF19290">
    <property type="entry name" value="PmbA_TldD_2nd"/>
    <property type="match status" value="1"/>
</dbReference>
<protein>
    <submittedName>
        <fullName evidence="8">Peptidase U62, modulator of DNA gyrase</fullName>
    </submittedName>
</protein>
<dbReference type="Pfam" id="PF19289">
    <property type="entry name" value="PmbA_TldD_3rd"/>
    <property type="match status" value="1"/>
</dbReference>
<evidence type="ECO:0000256" key="2">
    <source>
        <dbReference type="ARBA" id="ARBA00022670"/>
    </source>
</evidence>
<dbReference type="AlphaFoldDB" id="A7IAZ3"/>
<evidence type="ECO:0000259" key="6">
    <source>
        <dbReference type="Pfam" id="PF19289"/>
    </source>
</evidence>
<dbReference type="PANTHER" id="PTHR30624:SF0">
    <property type="entry name" value="METALLOPROTEASE SLR0863"/>
    <property type="match status" value="1"/>
</dbReference>
<feature type="domain" description="Metalloprotease TldD/E central" evidence="7">
    <location>
        <begin position="102"/>
        <end position="205"/>
    </location>
</feature>
<dbReference type="InterPro" id="IPR036059">
    <property type="entry name" value="TldD/PmbA_sf"/>
</dbReference>
<evidence type="ECO:0000256" key="1">
    <source>
        <dbReference type="ARBA" id="ARBA00005836"/>
    </source>
</evidence>
<dbReference type="Pfam" id="PF01523">
    <property type="entry name" value="PmbA_TldD_1st"/>
    <property type="match status" value="1"/>
</dbReference>
<dbReference type="PIRSF" id="PIRSF004919">
    <property type="entry name" value="TldD"/>
    <property type="match status" value="1"/>
</dbReference>
<dbReference type="PANTHER" id="PTHR30624">
    <property type="entry name" value="UNCHARACTERIZED PROTEIN TLDD AND PMBA"/>
    <property type="match status" value="1"/>
</dbReference>
<accession>A7IAZ3</accession>
<evidence type="ECO:0000259" key="5">
    <source>
        <dbReference type="Pfam" id="PF01523"/>
    </source>
</evidence>
<keyword evidence="4" id="KW-0482">Metalloprotease</keyword>
<keyword evidence="9" id="KW-1185">Reference proteome</keyword>
<dbReference type="InterPro" id="IPR051463">
    <property type="entry name" value="Peptidase_U62_metallo"/>
</dbReference>
<evidence type="ECO:0000313" key="8">
    <source>
        <dbReference type="EMBL" id="ABS56904.1"/>
    </source>
</evidence>
<dbReference type="InterPro" id="IPR025502">
    <property type="entry name" value="TldD"/>
</dbReference>
<proteinExistence type="inferred from homology"/>
<gene>
    <name evidence="8" type="ordered locus">Mboo_2390</name>
</gene>
<dbReference type="SUPFAM" id="SSF111283">
    <property type="entry name" value="Putative modulator of DNA gyrase, PmbA/TldD"/>
    <property type="match status" value="1"/>
</dbReference>
<name>A7IAZ3_METB6</name>
<reference evidence="9" key="1">
    <citation type="journal article" date="2015" name="Microbiology">
        <title>Genome of Methanoregula boonei 6A8 reveals adaptations to oligotrophic peatland environments.</title>
        <authorList>
            <person name="Braeuer S."/>
            <person name="Cadillo-Quiroz H."/>
            <person name="Kyrpides N."/>
            <person name="Woyke T."/>
            <person name="Goodwin L."/>
            <person name="Detter C."/>
            <person name="Podell S."/>
            <person name="Yavitt J.B."/>
            <person name="Zinder S.H."/>
        </authorList>
    </citation>
    <scope>NUCLEOTIDE SEQUENCE [LARGE SCALE GENOMIC DNA]</scope>
    <source>
        <strain evidence="9">DSM 21154 / JCM 14090 / 6A8</strain>
    </source>
</reference>
<evidence type="ECO:0000256" key="3">
    <source>
        <dbReference type="ARBA" id="ARBA00022801"/>
    </source>
</evidence>
<feature type="domain" description="Metalloprotease TldD/E C-terminal" evidence="6">
    <location>
        <begin position="213"/>
        <end position="442"/>
    </location>
</feature>
<dbReference type="EMBL" id="CP000780">
    <property type="protein sequence ID" value="ABS56904.1"/>
    <property type="molecule type" value="Genomic_DNA"/>
</dbReference>
<evidence type="ECO:0000259" key="7">
    <source>
        <dbReference type="Pfam" id="PF19290"/>
    </source>
</evidence>
<evidence type="ECO:0000313" key="9">
    <source>
        <dbReference type="Proteomes" id="UP000002408"/>
    </source>
</evidence>
<dbReference type="RefSeq" id="WP_012107966.1">
    <property type="nucleotide sequence ID" value="NC_009712.1"/>
</dbReference>
<dbReference type="GO" id="GO:0008237">
    <property type="term" value="F:metallopeptidase activity"/>
    <property type="evidence" value="ECO:0007669"/>
    <property type="project" value="UniProtKB-KW"/>
</dbReference>
<feature type="domain" description="Metalloprotease TldD/E N-terminal" evidence="5">
    <location>
        <begin position="10"/>
        <end position="76"/>
    </location>
</feature>
<sequence length="446" mass="48176">MTEPSGIRYYDLRQVRGQSTHIDVDKGVIESAGTVFFNKAVIRVLGPKGWGILEFDNYSHEPGKKFNELLASARKLAHLADDTVNLGDGPRTLRPVPPVKEDCRDVGIEEKASLLLAIEKAADQPLVTSRRANYLERIENVWFLDSSENEFRYEICRSGFSVMAVASRNGTVQMGYEPDHTIHGFNLRHREDMGRKAATTAIALLDAGAAKGGKMHAILDPELAGVFAHEAVGHASEGDLIEEGNSVLKGRTGEKIGDDRLTIVDDPSLHEFGFEPIDAEGIASGRTEIIRAGKVNAFLHNRQTLAAVGNGIAGHARAMPGEPPLVRMSNTFIETGDATDDEIFSECKDGIYLVGSRGGQVDPGRGVFQFNAEYGYLIENGERTKMVRDVSLSGEILTTLHGITLCGKKRIMHPGYCGKGGQSVPVSDGAPLVLLRDAVVGGSGVD</sequence>
<evidence type="ECO:0000256" key="4">
    <source>
        <dbReference type="ARBA" id="ARBA00023049"/>
    </source>
</evidence>
<dbReference type="eggNOG" id="arCOG00321">
    <property type="taxonomic scope" value="Archaea"/>
</dbReference>
<organism evidence="8 9">
    <name type="scientific">Methanoregula boonei (strain DSM 21154 / JCM 14090 / 6A8)</name>
    <dbReference type="NCBI Taxonomy" id="456442"/>
    <lineage>
        <taxon>Archaea</taxon>
        <taxon>Methanobacteriati</taxon>
        <taxon>Methanobacteriota</taxon>
        <taxon>Stenosarchaea group</taxon>
        <taxon>Methanomicrobia</taxon>
        <taxon>Methanomicrobiales</taxon>
        <taxon>Methanoregulaceae</taxon>
        <taxon>Methanoregula</taxon>
    </lineage>
</organism>
<dbReference type="STRING" id="456442.Mboo_2390"/>
<dbReference type="InterPro" id="IPR045570">
    <property type="entry name" value="Metalloprtase-TldD/E_cen_dom"/>
</dbReference>
<dbReference type="Proteomes" id="UP000002408">
    <property type="component" value="Chromosome"/>
</dbReference>
<dbReference type="GO" id="GO:0006508">
    <property type="term" value="P:proteolysis"/>
    <property type="evidence" value="ECO:0007669"/>
    <property type="project" value="UniProtKB-KW"/>
</dbReference>
<dbReference type="InterPro" id="IPR035068">
    <property type="entry name" value="TldD/PmbA_N"/>
</dbReference>
<dbReference type="KEGG" id="mbn:Mboo_2390"/>
<keyword evidence="2" id="KW-0645">Protease</keyword>
<dbReference type="InterPro" id="IPR002510">
    <property type="entry name" value="Metalloprtase-TldD/E_N"/>
</dbReference>
<dbReference type="OrthoDB" id="98233at2157"/>
<dbReference type="GO" id="GO:0005829">
    <property type="term" value="C:cytosol"/>
    <property type="evidence" value="ECO:0007669"/>
    <property type="project" value="TreeGrafter"/>
</dbReference>